<feature type="region of interest" description="Disordered" evidence="1">
    <location>
        <begin position="139"/>
        <end position="169"/>
    </location>
</feature>
<protein>
    <submittedName>
        <fullName evidence="2">Uncharacterized protein</fullName>
    </submittedName>
</protein>
<dbReference type="RefSeq" id="XP_021879036.1">
    <property type="nucleotide sequence ID" value="XM_022028988.1"/>
</dbReference>
<evidence type="ECO:0000256" key="1">
    <source>
        <dbReference type="SAM" id="MobiDB-lite"/>
    </source>
</evidence>
<dbReference type="Proteomes" id="UP000193648">
    <property type="component" value="Unassembled WGS sequence"/>
</dbReference>
<dbReference type="InParanoid" id="A0A1Y2GHH6"/>
<gene>
    <name evidence="2" type="ORF">BCR41DRAFT_398736</name>
</gene>
<organism evidence="2 3">
    <name type="scientific">Lobosporangium transversale</name>
    <dbReference type="NCBI Taxonomy" id="64571"/>
    <lineage>
        <taxon>Eukaryota</taxon>
        <taxon>Fungi</taxon>
        <taxon>Fungi incertae sedis</taxon>
        <taxon>Mucoromycota</taxon>
        <taxon>Mortierellomycotina</taxon>
        <taxon>Mortierellomycetes</taxon>
        <taxon>Mortierellales</taxon>
        <taxon>Mortierellaceae</taxon>
        <taxon>Lobosporangium</taxon>
    </lineage>
</organism>
<evidence type="ECO:0000313" key="3">
    <source>
        <dbReference type="Proteomes" id="UP000193648"/>
    </source>
</evidence>
<dbReference type="GeneID" id="33570831"/>
<proteinExistence type="predicted"/>
<comment type="caution">
    <text evidence="2">The sequence shown here is derived from an EMBL/GenBank/DDBJ whole genome shotgun (WGS) entry which is preliminary data.</text>
</comment>
<feature type="compositionally biased region" description="Basic and acidic residues" evidence="1">
    <location>
        <begin position="153"/>
        <end position="169"/>
    </location>
</feature>
<name>A0A1Y2GHH6_9FUNG</name>
<sequence length="183" mass="20362">MRKKLLADEDVLRSPDLLNPPSTTQQSKHYQARSMILAYYFRVACLSSSLSSSNSWSPSNLYSMLSRPTPPESISSSKPTVFAANCLSGPVQPTFDACSLSYSIFHSRIEPAVHYTAISPSPSPSPLLGPRPIVMSREIQPNAASGSSNRKRKIEETEEEHRQKVTTFEKMKDSWEDALKRAV</sequence>
<accession>A0A1Y2GHH6</accession>
<keyword evidence="3" id="KW-1185">Reference proteome</keyword>
<dbReference type="AlphaFoldDB" id="A0A1Y2GHH6"/>
<dbReference type="EMBL" id="MCFF01000033">
    <property type="protein sequence ID" value="ORZ09766.1"/>
    <property type="molecule type" value="Genomic_DNA"/>
</dbReference>
<reference evidence="2 3" key="1">
    <citation type="submission" date="2016-07" db="EMBL/GenBank/DDBJ databases">
        <title>Pervasive Adenine N6-methylation of Active Genes in Fungi.</title>
        <authorList>
            <consortium name="DOE Joint Genome Institute"/>
            <person name="Mondo S.J."/>
            <person name="Dannebaum R.O."/>
            <person name="Kuo R.C."/>
            <person name="Labutti K."/>
            <person name="Haridas S."/>
            <person name="Kuo A."/>
            <person name="Salamov A."/>
            <person name="Ahrendt S.R."/>
            <person name="Lipzen A."/>
            <person name="Sullivan W."/>
            <person name="Andreopoulos W.B."/>
            <person name="Clum A."/>
            <person name="Lindquist E."/>
            <person name="Daum C."/>
            <person name="Ramamoorthy G.K."/>
            <person name="Gryganskyi A."/>
            <person name="Culley D."/>
            <person name="Magnuson J.K."/>
            <person name="James T.Y."/>
            <person name="O'Malley M.A."/>
            <person name="Stajich J.E."/>
            <person name="Spatafora J.W."/>
            <person name="Visel A."/>
            <person name="Grigoriev I.V."/>
        </authorList>
    </citation>
    <scope>NUCLEOTIDE SEQUENCE [LARGE SCALE GENOMIC DNA]</scope>
    <source>
        <strain evidence="2 3">NRRL 3116</strain>
    </source>
</reference>
<evidence type="ECO:0000313" key="2">
    <source>
        <dbReference type="EMBL" id="ORZ09766.1"/>
    </source>
</evidence>